<feature type="active site" description="Proton donor" evidence="2">
    <location>
        <position position="29"/>
    </location>
</feature>
<gene>
    <name evidence="3" type="primary">thpR</name>
    <name evidence="3" type="ORF">GCM10009754_08460</name>
</gene>
<dbReference type="PANTHER" id="PTHR35561:SF1">
    <property type="entry name" value="RNA 2',3'-CYCLIC PHOSPHODIESTERASE"/>
    <property type="match status" value="1"/>
</dbReference>
<reference evidence="3 4" key="1">
    <citation type="journal article" date="2019" name="Int. J. Syst. Evol. Microbiol.">
        <title>The Global Catalogue of Microorganisms (GCM) 10K type strain sequencing project: providing services to taxonomists for standard genome sequencing and annotation.</title>
        <authorList>
            <consortium name="The Broad Institute Genomics Platform"/>
            <consortium name="The Broad Institute Genome Sequencing Center for Infectious Disease"/>
            <person name="Wu L."/>
            <person name="Ma J."/>
        </authorList>
    </citation>
    <scope>NUCLEOTIDE SEQUENCE [LARGE SCALE GENOMIC DNA]</scope>
    <source>
        <strain evidence="3 4">JCM 14545</strain>
    </source>
</reference>
<proteinExistence type="inferred from homology"/>
<dbReference type="Proteomes" id="UP001501116">
    <property type="component" value="Unassembled WGS sequence"/>
</dbReference>
<keyword evidence="4" id="KW-1185">Reference proteome</keyword>
<dbReference type="PANTHER" id="PTHR35561">
    <property type="entry name" value="RNA 2',3'-CYCLIC PHOSPHODIESTERASE"/>
    <property type="match status" value="1"/>
</dbReference>
<comment type="similarity">
    <text evidence="2">Belongs to the 2H phosphoesterase superfamily. ThpR family.</text>
</comment>
<dbReference type="EMBL" id="BAAANN010000003">
    <property type="protein sequence ID" value="GAA1943343.1"/>
    <property type="molecule type" value="Genomic_DNA"/>
</dbReference>
<dbReference type="NCBIfam" id="TIGR02258">
    <property type="entry name" value="2_5_ligase"/>
    <property type="match status" value="1"/>
</dbReference>
<dbReference type="EC" id="3.1.4.58" evidence="2"/>
<organism evidence="3 4">
    <name type="scientific">Amycolatopsis minnesotensis</name>
    <dbReference type="NCBI Taxonomy" id="337894"/>
    <lineage>
        <taxon>Bacteria</taxon>
        <taxon>Bacillati</taxon>
        <taxon>Actinomycetota</taxon>
        <taxon>Actinomycetes</taxon>
        <taxon>Pseudonocardiales</taxon>
        <taxon>Pseudonocardiaceae</taxon>
        <taxon>Amycolatopsis</taxon>
    </lineage>
</organism>
<comment type="function">
    <text evidence="2">Hydrolyzes RNA 2',3'-cyclic phosphodiester to an RNA 2'-phosphomonoester.</text>
</comment>
<evidence type="ECO:0000256" key="2">
    <source>
        <dbReference type="HAMAP-Rule" id="MF_01940"/>
    </source>
</evidence>
<sequence length="165" mass="18324">MPLRAELAVYPEYGALQQGLRWSPPDQWHITLSYYGALRDPEGRAETLRTVFAQCRRPTVRLAGSGTFGRVLWLGVEDLGEGDLDLLAALAGGSERDYVPHLTVARAETRVDPEWTRRLQRYESASWTVSEVVLLRSDPGQGGPVYTEVERFPLTAGRGGPVVGW</sequence>
<dbReference type="RefSeq" id="WP_344413595.1">
    <property type="nucleotide sequence ID" value="NZ_BAAANN010000003.1"/>
</dbReference>
<comment type="catalytic activity">
    <reaction evidence="2">
        <text>a 3'-end 2',3'-cyclophospho-ribonucleotide-RNA + H2O = a 3'-end 2'-phospho-ribonucleotide-RNA + H(+)</text>
        <dbReference type="Rhea" id="RHEA:11828"/>
        <dbReference type="Rhea" id="RHEA-COMP:10464"/>
        <dbReference type="Rhea" id="RHEA-COMP:17353"/>
        <dbReference type="ChEBI" id="CHEBI:15377"/>
        <dbReference type="ChEBI" id="CHEBI:15378"/>
        <dbReference type="ChEBI" id="CHEBI:83064"/>
        <dbReference type="ChEBI" id="CHEBI:173113"/>
        <dbReference type="EC" id="3.1.4.58"/>
    </reaction>
</comment>
<keyword evidence="1 2" id="KW-0378">Hydrolase</keyword>
<dbReference type="InterPro" id="IPR004175">
    <property type="entry name" value="RNA_CPDase"/>
</dbReference>
<protein>
    <recommendedName>
        <fullName evidence="2">RNA 2',3'-cyclic phosphodiesterase</fullName>
        <shortName evidence="2">RNA 2',3'-CPDase</shortName>
        <ecNumber evidence="2">3.1.4.58</ecNumber>
    </recommendedName>
</protein>
<name>A0ABN2Q3E5_9PSEU</name>
<dbReference type="SUPFAM" id="SSF55144">
    <property type="entry name" value="LigT-like"/>
    <property type="match status" value="1"/>
</dbReference>
<comment type="caution">
    <text evidence="3">The sequence shown here is derived from an EMBL/GenBank/DDBJ whole genome shotgun (WGS) entry which is preliminary data.</text>
</comment>
<dbReference type="HAMAP" id="MF_01940">
    <property type="entry name" value="RNA_CPDase"/>
    <property type="match status" value="1"/>
</dbReference>
<dbReference type="Gene3D" id="3.90.1140.10">
    <property type="entry name" value="Cyclic phosphodiesterase"/>
    <property type="match status" value="1"/>
</dbReference>
<feature type="short sequence motif" description="HXTX 2" evidence="2">
    <location>
        <begin position="101"/>
        <end position="104"/>
    </location>
</feature>
<feature type="active site" description="Proton acceptor" evidence="2">
    <location>
        <position position="101"/>
    </location>
</feature>
<accession>A0ABN2Q3E5</accession>
<feature type="short sequence motif" description="HXTX 1" evidence="2">
    <location>
        <begin position="29"/>
        <end position="32"/>
    </location>
</feature>
<dbReference type="InterPro" id="IPR009097">
    <property type="entry name" value="Cyclic_Pdiesterase"/>
</dbReference>
<evidence type="ECO:0000256" key="1">
    <source>
        <dbReference type="ARBA" id="ARBA00022801"/>
    </source>
</evidence>
<evidence type="ECO:0000313" key="3">
    <source>
        <dbReference type="EMBL" id="GAA1943343.1"/>
    </source>
</evidence>
<evidence type="ECO:0000313" key="4">
    <source>
        <dbReference type="Proteomes" id="UP001501116"/>
    </source>
</evidence>
<dbReference type="Pfam" id="PF13563">
    <property type="entry name" value="2_5_RNA_ligase2"/>
    <property type="match status" value="1"/>
</dbReference>